<proteinExistence type="predicted"/>
<organism evidence="1">
    <name type="scientific">marine metagenome</name>
    <dbReference type="NCBI Taxonomy" id="408172"/>
    <lineage>
        <taxon>unclassified sequences</taxon>
        <taxon>metagenomes</taxon>
        <taxon>ecological metagenomes</taxon>
    </lineage>
</organism>
<evidence type="ECO:0000313" key="1">
    <source>
        <dbReference type="EMBL" id="SVD37513.1"/>
    </source>
</evidence>
<dbReference type="EMBL" id="UINC01146656">
    <property type="protein sequence ID" value="SVD37513.1"/>
    <property type="molecule type" value="Genomic_DNA"/>
</dbReference>
<name>A0A382UTD0_9ZZZZ</name>
<reference evidence="1" key="1">
    <citation type="submission" date="2018-05" db="EMBL/GenBank/DDBJ databases">
        <authorList>
            <person name="Lanie J.A."/>
            <person name="Ng W.-L."/>
            <person name="Kazmierczak K.M."/>
            <person name="Andrzejewski T.M."/>
            <person name="Davidsen T.M."/>
            <person name="Wayne K.J."/>
            <person name="Tettelin H."/>
            <person name="Glass J.I."/>
            <person name="Rusch D."/>
            <person name="Podicherti R."/>
            <person name="Tsui H.-C.T."/>
            <person name="Winkler M.E."/>
        </authorList>
    </citation>
    <scope>NUCLEOTIDE SEQUENCE</scope>
</reference>
<gene>
    <name evidence="1" type="ORF">METZ01_LOCUS390367</name>
</gene>
<accession>A0A382UTD0</accession>
<dbReference type="AlphaFoldDB" id="A0A382UTD0"/>
<protein>
    <submittedName>
        <fullName evidence="1">Uncharacterized protein</fullName>
    </submittedName>
</protein>
<sequence>MANEPGWFALNKFAGILGQTHPRYADRPNITSTIRSQAKAGKGQLQRLGITQCHYVFGPELEIPGPVVFDKERSTADLLNNAYGSDLVKFSYRFLSAGKSFETDLECNLPIAQHLEKPLALASHKSGK</sequence>
<feature type="non-terminal residue" evidence="1">
    <location>
        <position position="128"/>
    </location>
</feature>